<organism evidence="2 3">
    <name type="scientific">Melanomma pulvis-pyrius CBS 109.77</name>
    <dbReference type="NCBI Taxonomy" id="1314802"/>
    <lineage>
        <taxon>Eukaryota</taxon>
        <taxon>Fungi</taxon>
        <taxon>Dikarya</taxon>
        <taxon>Ascomycota</taxon>
        <taxon>Pezizomycotina</taxon>
        <taxon>Dothideomycetes</taxon>
        <taxon>Pleosporomycetidae</taxon>
        <taxon>Pleosporales</taxon>
        <taxon>Melanommataceae</taxon>
        <taxon>Melanomma</taxon>
    </lineage>
</organism>
<proteinExistence type="predicted"/>
<feature type="compositionally biased region" description="Basic and acidic residues" evidence="1">
    <location>
        <begin position="186"/>
        <end position="195"/>
    </location>
</feature>
<feature type="region of interest" description="Disordered" evidence="1">
    <location>
        <begin position="182"/>
        <end position="234"/>
    </location>
</feature>
<evidence type="ECO:0000313" key="3">
    <source>
        <dbReference type="Proteomes" id="UP000799757"/>
    </source>
</evidence>
<accession>A0A6A6X5F9</accession>
<protein>
    <submittedName>
        <fullName evidence="2">Uncharacterized protein</fullName>
    </submittedName>
</protein>
<name>A0A6A6X5F9_9PLEO</name>
<dbReference type="AlphaFoldDB" id="A0A6A6X5F9"/>
<sequence>MTSKYDILRRLVVGTNVNGLQVTMRCFIDEDASATISKFYIGRLSTPYSQDIVHQIHDSLQPAGDTPEEQAMVMRRAWFRHFNFVSQDVQAEISWHDDTKRMLLAYTSYHEEIWVSWVFKIADGEPVPMISYWRSPTRFDEIKAIEDIIDLNTLVSEIRLRGSYDWKNAALNLMAIRYNLEEPPEDEPKPDETCRKRAASNITPGLHETTKKFRMKEELPGENLQSSLGTPSRS</sequence>
<dbReference type="EMBL" id="MU002014">
    <property type="protein sequence ID" value="KAF2791542.1"/>
    <property type="molecule type" value="Genomic_DNA"/>
</dbReference>
<evidence type="ECO:0000256" key="1">
    <source>
        <dbReference type="SAM" id="MobiDB-lite"/>
    </source>
</evidence>
<dbReference type="Proteomes" id="UP000799757">
    <property type="component" value="Unassembled WGS sequence"/>
</dbReference>
<reference evidence="2" key="1">
    <citation type="journal article" date="2020" name="Stud. Mycol.">
        <title>101 Dothideomycetes genomes: a test case for predicting lifestyles and emergence of pathogens.</title>
        <authorList>
            <person name="Haridas S."/>
            <person name="Albert R."/>
            <person name="Binder M."/>
            <person name="Bloem J."/>
            <person name="Labutti K."/>
            <person name="Salamov A."/>
            <person name="Andreopoulos B."/>
            <person name="Baker S."/>
            <person name="Barry K."/>
            <person name="Bills G."/>
            <person name="Bluhm B."/>
            <person name="Cannon C."/>
            <person name="Castanera R."/>
            <person name="Culley D."/>
            <person name="Daum C."/>
            <person name="Ezra D."/>
            <person name="Gonzalez J."/>
            <person name="Henrissat B."/>
            <person name="Kuo A."/>
            <person name="Liang C."/>
            <person name="Lipzen A."/>
            <person name="Lutzoni F."/>
            <person name="Magnuson J."/>
            <person name="Mondo S."/>
            <person name="Nolan M."/>
            <person name="Ohm R."/>
            <person name="Pangilinan J."/>
            <person name="Park H.-J."/>
            <person name="Ramirez L."/>
            <person name="Alfaro M."/>
            <person name="Sun H."/>
            <person name="Tritt A."/>
            <person name="Yoshinaga Y."/>
            <person name="Zwiers L.-H."/>
            <person name="Turgeon B."/>
            <person name="Goodwin S."/>
            <person name="Spatafora J."/>
            <person name="Crous P."/>
            <person name="Grigoriev I."/>
        </authorList>
    </citation>
    <scope>NUCLEOTIDE SEQUENCE</scope>
    <source>
        <strain evidence="2">CBS 109.77</strain>
    </source>
</reference>
<feature type="compositionally biased region" description="Polar residues" evidence="1">
    <location>
        <begin position="223"/>
        <end position="234"/>
    </location>
</feature>
<gene>
    <name evidence="2" type="ORF">K505DRAFT_64829</name>
</gene>
<dbReference type="OrthoDB" id="10403976at2759"/>
<evidence type="ECO:0000313" key="2">
    <source>
        <dbReference type="EMBL" id="KAF2791542.1"/>
    </source>
</evidence>
<keyword evidence="3" id="KW-1185">Reference proteome</keyword>
<feature type="compositionally biased region" description="Basic and acidic residues" evidence="1">
    <location>
        <begin position="208"/>
        <end position="219"/>
    </location>
</feature>